<organism evidence="3 4">
    <name type="scientific">Diploscapter pachys</name>
    <dbReference type="NCBI Taxonomy" id="2018661"/>
    <lineage>
        <taxon>Eukaryota</taxon>
        <taxon>Metazoa</taxon>
        <taxon>Ecdysozoa</taxon>
        <taxon>Nematoda</taxon>
        <taxon>Chromadorea</taxon>
        <taxon>Rhabditida</taxon>
        <taxon>Rhabditina</taxon>
        <taxon>Rhabditomorpha</taxon>
        <taxon>Rhabditoidea</taxon>
        <taxon>Rhabditidae</taxon>
        <taxon>Diploscapter</taxon>
    </lineage>
</organism>
<evidence type="ECO:0000313" key="3">
    <source>
        <dbReference type="EMBL" id="PAV77234.1"/>
    </source>
</evidence>
<feature type="region of interest" description="Disordered" evidence="1">
    <location>
        <begin position="728"/>
        <end position="762"/>
    </location>
</feature>
<accession>A0A2A2KTI7</accession>
<dbReference type="Proteomes" id="UP000218231">
    <property type="component" value="Unassembled WGS sequence"/>
</dbReference>
<dbReference type="STRING" id="2018661.A0A2A2KTI7"/>
<feature type="domain" description="C2H2-type" evidence="2">
    <location>
        <begin position="586"/>
        <end position="606"/>
    </location>
</feature>
<evidence type="ECO:0000313" key="4">
    <source>
        <dbReference type="Proteomes" id="UP000218231"/>
    </source>
</evidence>
<comment type="caution">
    <text evidence="3">The sequence shown here is derived from an EMBL/GenBank/DDBJ whole genome shotgun (WGS) entry which is preliminary data.</text>
</comment>
<gene>
    <name evidence="3" type="ORF">WR25_17897</name>
</gene>
<dbReference type="InterPro" id="IPR013087">
    <property type="entry name" value="Znf_C2H2_type"/>
</dbReference>
<proteinExistence type="predicted"/>
<dbReference type="PROSITE" id="PS00028">
    <property type="entry name" value="ZINC_FINGER_C2H2_1"/>
    <property type="match status" value="1"/>
</dbReference>
<evidence type="ECO:0000259" key="2">
    <source>
        <dbReference type="PROSITE" id="PS00028"/>
    </source>
</evidence>
<keyword evidence="4" id="KW-1185">Reference proteome</keyword>
<feature type="compositionally biased region" description="Low complexity" evidence="1">
    <location>
        <begin position="751"/>
        <end position="762"/>
    </location>
</feature>
<dbReference type="SMART" id="SM00355">
    <property type="entry name" value="ZnF_C2H2"/>
    <property type="match status" value="6"/>
</dbReference>
<evidence type="ECO:0000256" key="1">
    <source>
        <dbReference type="SAM" id="MobiDB-lite"/>
    </source>
</evidence>
<feature type="compositionally biased region" description="Low complexity" evidence="1">
    <location>
        <begin position="728"/>
        <end position="740"/>
    </location>
</feature>
<sequence length="849" mass="96319">MSEIRTRSASKRKQSEDPDWSNQDDKRKRAPVLTPNPQEMLEKRAAGLPHRYSDMNMYDLSAAASEQNSAGSGSDFGDELYDEERSLTPELTVTAEISGTGEIIKVEPIDEFEGQRPKSQEEQIEGPLGALFVQFDPNQQPGPSRATAYSPVDGLKEESESYNPISAVSAILSASLPGTSKIAYRTSRIFTNDMQIKQQLPVELTEQFIPRKASTSSSTLIPFLKSFAKEAQSDVMRSPIPKTLCCQRCGIFVTNGAAASTHAYMHLAKDFKLCRYLCSYPKCSYAEFRHAYMMEHQHTVHKMYDLQKIDDQTEKLTRKYRQMFYEIFKEGAVEVEAFKTITEYFVAKKTPVSRFKDIGVPIKLSSALVRQHNELLLRAYKPRSETHKEMLKDHCREDGAMKCLKCGIFAKTDEECIDHICYHLQKERNLYHFRCRYCLSKAVKYELMQDHHRDCHSDKMTNCAIDSFAHENYTLALRMVSLCFLSPELLAMWKHHLKHPNLNSGDGKREYTDGAKCTICAKRPLSEPTEAPPNLGLKMPSEPGILEQVLQNLVDDEPTTSTSSATATATPIIQRSRHSRMFEFTCRKCGTIVLDKNAADLHVREHLSKDGVTKTARYKCKLCPYRTTKYKHVEHHFVLKHPKRKAEAINLQAAQVRQEQMFDACFGGQFPNVPRPAEVVEGQANYDQSNVPVVTPCNTLGLPTPPGYRILLVYDPPGMRRASFVQNPNQQNQGQQQPYQHMTAPPTTSRMNSQNPPMPTTTSTMMQNPNPNPNPNSMMSIPNPYANVRPSTSQHHHQVRGYAVNFSHPPEPLVSIRTVLIEIHEVESVQKERQLDARCVARSPEFQLH</sequence>
<feature type="region of interest" description="Disordered" evidence="1">
    <location>
        <begin position="1"/>
        <end position="80"/>
    </location>
</feature>
<dbReference type="EMBL" id="LIAE01007739">
    <property type="protein sequence ID" value="PAV77234.1"/>
    <property type="molecule type" value="Genomic_DNA"/>
</dbReference>
<protein>
    <recommendedName>
        <fullName evidence="2">C2H2-type domain-containing protein</fullName>
    </recommendedName>
</protein>
<dbReference type="Gene3D" id="3.30.160.60">
    <property type="entry name" value="Classic Zinc Finger"/>
    <property type="match status" value="1"/>
</dbReference>
<name>A0A2A2KTI7_9BILA</name>
<reference evidence="3 4" key="1">
    <citation type="journal article" date="2017" name="Curr. Biol.">
        <title>Genome architecture and evolution of a unichromosomal asexual nematode.</title>
        <authorList>
            <person name="Fradin H."/>
            <person name="Zegar C."/>
            <person name="Gutwein M."/>
            <person name="Lucas J."/>
            <person name="Kovtun M."/>
            <person name="Corcoran D."/>
            <person name="Baugh L.R."/>
            <person name="Kiontke K."/>
            <person name="Gunsalus K."/>
            <person name="Fitch D.H."/>
            <person name="Piano F."/>
        </authorList>
    </citation>
    <scope>NUCLEOTIDE SEQUENCE [LARGE SCALE GENOMIC DNA]</scope>
    <source>
        <strain evidence="3">PF1309</strain>
    </source>
</reference>
<dbReference type="AlphaFoldDB" id="A0A2A2KTI7"/>